<dbReference type="EMBL" id="BAAACR010000005">
    <property type="protein sequence ID" value="GAA0207566.1"/>
    <property type="molecule type" value="Genomic_DNA"/>
</dbReference>
<dbReference type="SUPFAM" id="SSF110849">
    <property type="entry name" value="ParB/Sulfiredoxin"/>
    <property type="match status" value="1"/>
</dbReference>
<gene>
    <name evidence="3" type="ORF">GCM10008919_08510</name>
</gene>
<sequence length="434" mass="48191">MKKHKGSMLSYLNTATQNAAVQRSVYRVENIDAEKIVPNEKNFYSIEGIEEMANSLAVSDHMAPLEVTANGDGTYRLISGERRLSATLCRIRRGEIDKAELPCHVLPVFEAKGALSAEQVEMLSIIFANNYRQKTVLDQLNEVQHLEPIARAIYQEAKEKGELADANGVNMKFRTFFAEHILSISKSALQRLQTLSQLTDEAKNAFEEGLIGKSVAVEIATLDQELQNSFVASIRAGRLSGTLSDLAAHLKASNPEPEAETEENAAEIHFVEEATFSDTTDEPTQEDETFADAEEAPDQAQQQEGRTAYEVTSPVIPSYTEDDSRDEITSIKEDESISDVYDETRGKPLETLLEEEAGQERLPIAEEKEGDTTEVAFPISNEFTSSVYMTTEEAAEIILNLCDELGKKGRHREGIALSKALTALYGMDKWRDNK</sequence>
<dbReference type="RefSeq" id="WP_304987233.1">
    <property type="nucleotide sequence ID" value="NZ_BAAACR010000005.1"/>
</dbReference>
<evidence type="ECO:0000256" key="1">
    <source>
        <dbReference type="SAM" id="MobiDB-lite"/>
    </source>
</evidence>
<dbReference type="Proteomes" id="UP001500399">
    <property type="component" value="Unassembled WGS sequence"/>
</dbReference>
<dbReference type="Gene3D" id="1.10.10.2830">
    <property type="match status" value="1"/>
</dbReference>
<proteinExistence type="predicted"/>
<feature type="region of interest" description="Disordered" evidence="1">
    <location>
        <begin position="274"/>
        <end position="308"/>
    </location>
</feature>
<dbReference type="Pfam" id="PF02195">
    <property type="entry name" value="ParB_N"/>
    <property type="match status" value="1"/>
</dbReference>
<keyword evidence="4" id="KW-1185">Reference proteome</keyword>
<name>A0ABN0SZM7_9FIRM</name>
<dbReference type="PANTHER" id="PTHR33375">
    <property type="entry name" value="CHROMOSOME-PARTITIONING PROTEIN PARB-RELATED"/>
    <property type="match status" value="1"/>
</dbReference>
<accession>A0ABN0SZM7</accession>
<evidence type="ECO:0000313" key="3">
    <source>
        <dbReference type="EMBL" id="GAA0207566.1"/>
    </source>
</evidence>
<protein>
    <recommendedName>
        <fullName evidence="2">ParB-like N-terminal domain-containing protein</fullName>
    </recommendedName>
</protein>
<dbReference type="PANTHER" id="PTHR33375:SF1">
    <property type="entry name" value="CHROMOSOME-PARTITIONING PROTEIN PARB-RELATED"/>
    <property type="match status" value="1"/>
</dbReference>
<reference evidence="3 4" key="1">
    <citation type="journal article" date="2019" name="Int. J. Syst. Evol. Microbiol.">
        <title>The Global Catalogue of Microorganisms (GCM) 10K type strain sequencing project: providing services to taxonomists for standard genome sequencing and annotation.</title>
        <authorList>
            <consortium name="The Broad Institute Genomics Platform"/>
            <consortium name="The Broad Institute Genome Sequencing Center for Infectious Disease"/>
            <person name="Wu L."/>
            <person name="Ma J."/>
        </authorList>
    </citation>
    <scope>NUCLEOTIDE SEQUENCE [LARGE SCALE GENOMIC DNA]</scope>
    <source>
        <strain evidence="3 4">JCM 8542</strain>
    </source>
</reference>
<dbReference type="InterPro" id="IPR050336">
    <property type="entry name" value="Chromosome_partition/occlusion"/>
</dbReference>
<evidence type="ECO:0000313" key="4">
    <source>
        <dbReference type="Proteomes" id="UP001500399"/>
    </source>
</evidence>
<dbReference type="InterPro" id="IPR003115">
    <property type="entry name" value="ParB_N"/>
</dbReference>
<dbReference type="Gene3D" id="3.90.1530.10">
    <property type="entry name" value="Conserved hypothetical protein from pyrococcus furiosus pfu- 392566-001, ParB domain"/>
    <property type="match status" value="1"/>
</dbReference>
<feature type="domain" description="ParB-like N-terminal" evidence="2">
    <location>
        <begin position="28"/>
        <end position="87"/>
    </location>
</feature>
<comment type="caution">
    <text evidence="3">The sequence shown here is derived from an EMBL/GenBank/DDBJ whole genome shotgun (WGS) entry which is preliminary data.</text>
</comment>
<feature type="compositionally biased region" description="Acidic residues" evidence="1">
    <location>
        <begin position="279"/>
        <end position="297"/>
    </location>
</feature>
<evidence type="ECO:0000259" key="2">
    <source>
        <dbReference type="Pfam" id="PF02195"/>
    </source>
</evidence>
<dbReference type="InterPro" id="IPR036086">
    <property type="entry name" value="ParB/Sulfiredoxin_sf"/>
</dbReference>
<organism evidence="3 4">
    <name type="scientific">Selenomonas dianae</name>
    <dbReference type="NCBI Taxonomy" id="135079"/>
    <lineage>
        <taxon>Bacteria</taxon>
        <taxon>Bacillati</taxon>
        <taxon>Bacillota</taxon>
        <taxon>Negativicutes</taxon>
        <taxon>Selenomonadales</taxon>
        <taxon>Selenomonadaceae</taxon>
        <taxon>Selenomonas</taxon>
    </lineage>
</organism>